<name>A0ACB8QHU8_9AGAM</name>
<keyword evidence="2" id="KW-1185">Reference proteome</keyword>
<sequence length="247" mass="27046">MSAIHRDPSGLDSDSDDTDYVPTTGNHHNAGPLEENGPDGKRARTGEPPESANDDDAGLRKQAREKAWTTFQESLASPAARKDSWSGPLVKIKKTHRFAGEDVYEVVEVPDGSDDAKKWPLWDPTADVATSTNTNATSSAPSLPHATASKLSPVASVKKPGRRKPKIQLGDIPSASSQKMKKITTLQKSAIDWRAHVDRHPDSDLKDELEANRRGGGYLDKVRFLDDVGDRRGRLLEESKGRKRKHG</sequence>
<accession>A0ACB8QHU8</accession>
<evidence type="ECO:0000313" key="2">
    <source>
        <dbReference type="Proteomes" id="UP000814128"/>
    </source>
</evidence>
<gene>
    <name evidence="1" type="ORF">K488DRAFT_86916</name>
</gene>
<dbReference type="EMBL" id="MU273584">
    <property type="protein sequence ID" value="KAI0031319.1"/>
    <property type="molecule type" value="Genomic_DNA"/>
</dbReference>
<evidence type="ECO:0000313" key="1">
    <source>
        <dbReference type="EMBL" id="KAI0031319.1"/>
    </source>
</evidence>
<dbReference type="Proteomes" id="UP000814128">
    <property type="component" value="Unassembled WGS sequence"/>
</dbReference>
<protein>
    <submittedName>
        <fullName evidence="1">Uncharacterized protein</fullName>
    </submittedName>
</protein>
<organism evidence="1 2">
    <name type="scientific">Vararia minispora EC-137</name>
    <dbReference type="NCBI Taxonomy" id="1314806"/>
    <lineage>
        <taxon>Eukaryota</taxon>
        <taxon>Fungi</taxon>
        <taxon>Dikarya</taxon>
        <taxon>Basidiomycota</taxon>
        <taxon>Agaricomycotina</taxon>
        <taxon>Agaricomycetes</taxon>
        <taxon>Russulales</taxon>
        <taxon>Lachnocladiaceae</taxon>
        <taxon>Vararia</taxon>
    </lineage>
</organism>
<reference evidence="1" key="2">
    <citation type="journal article" date="2022" name="New Phytol.">
        <title>Evolutionary transition to the ectomycorrhizal habit in the genomes of a hyperdiverse lineage of mushroom-forming fungi.</title>
        <authorList>
            <person name="Looney B."/>
            <person name="Miyauchi S."/>
            <person name="Morin E."/>
            <person name="Drula E."/>
            <person name="Courty P.E."/>
            <person name="Kohler A."/>
            <person name="Kuo A."/>
            <person name="LaButti K."/>
            <person name="Pangilinan J."/>
            <person name="Lipzen A."/>
            <person name="Riley R."/>
            <person name="Andreopoulos W."/>
            <person name="He G."/>
            <person name="Johnson J."/>
            <person name="Nolan M."/>
            <person name="Tritt A."/>
            <person name="Barry K.W."/>
            <person name="Grigoriev I.V."/>
            <person name="Nagy L.G."/>
            <person name="Hibbett D."/>
            <person name="Henrissat B."/>
            <person name="Matheny P.B."/>
            <person name="Labbe J."/>
            <person name="Martin F.M."/>
        </authorList>
    </citation>
    <scope>NUCLEOTIDE SEQUENCE</scope>
    <source>
        <strain evidence="1">EC-137</strain>
    </source>
</reference>
<reference evidence="1" key="1">
    <citation type="submission" date="2021-02" db="EMBL/GenBank/DDBJ databases">
        <authorList>
            <consortium name="DOE Joint Genome Institute"/>
            <person name="Ahrendt S."/>
            <person name="Looney B.P."/>
            <person name="Miyauchi S."/>
            <person name="Morin E."/>
            <person name="Drula E."/>
            <person name="Courty P.E."/>
            <person name="Chicoki N."/>
            <person name="Fauchery L."/>
            <person name="Kohler A."/>
            <person name="Kuo A."/>
            <person name="Labutti K."/>
            <person name="Pangilinan J."/>
            <person name="Lipzen A."/>
            <person name="Riley R."/>
            <person name="Andreopoulos W."/>
            <person name="He G."/>
            <person name="Johnson J."/>
            <person name="Barry K.W."/>
            <person name="Grigoriev I.V."/>
            <person name="Nagy L."/>
            <person name="Hibbett D."/>
            <person name="Henrissat B."/>
            <person name="Matheny P.B."/>
            <person name="Labbe J."/>
            <person name="Martin F."/>
        </authorList>
    </citation>
    <scope>NUCLEOTIDE SEQUENCE</scope>
    <source>
        <strain evidence="1">EC-137</strain>
    </source>
</reference>
<comment type="caution">
    <text evidence="1">The sequence shown here is derived from an EMBL/GenBank/DDBJ whole genome shotgun (WGS) entry which is preliminary data.</text>
</comment>
<proteinExistence type="predicted"/>